<dbReference type="SUPFAM" id="SSF56784">
    <property type="entry name" value="HAD-like"/>
    <property type="match status" value="1"/>
</dbReference>
<dbReference type="RefSeq" id="WP_052236597.1">
    <property type="nucleotide sequence ID" value="NZ_JOJZ01000013.1"/>
</dbReference>
<feature type="transmembrane region" description="Helical" evidence="19">
    <location>
        <begin position="673"/>
        <end position="696"/>
    </location>
</feature>
<dbReference type="InterPro" id="IPR023299">
    <property type="entry name" value="ATPase_P-typ_cyto_dom_N"/>
</dbReference>
<evidence type="ECO:0000256" key="5">
    <source>
        <dbReference type="ARBA" id="ARBA00022475"/>
    </source>
</evidence>
<dbReference type="GO" id="GO:0005886">
    <property type="term" value="C:plasma membrane"/>
    <property type="evidence" value="ECO:0007669"/>
    <property type="project" value="UniProtKB-SubCell"/>
</dbReference>
<dbReference type="InterPro" id="IPR059000">
    <property type="entry name" value="ATPase_P-type_domA"/>
</dbReference>
<evidence type="ECO:0000256" key="2">
    <source>
        <dbReference type="ARBA" id="ARBA00006024"/>
    </source>
</evidence>
<dbReference type="GO" id="GO:0016887">
    <property type="term" value="F:ATP hydrolysis activity"/>
    <property type="evidence" value="ECO:0007669"/>
    <property type="project" value="InterPro"/>
</dbReference>
<dbReference type="SUPFAM" id="SSF81653">
    <property type="entry name" value="Calcium ATPase, transduction domain A"/>
    <property type="match status" value="1"/>
</dbReference>
<dbReference type="GO" id="GO:0005507">
    <property type="term" value="F:copper ion binding"/>
    <property type="evidence" value="ECO:0007669"/>
    <property type="project" value="TreeGrafter"/>
</dbReference>
<keyword evidence="16" id="KW-0406">Ion transport</keyword>
<organism evidence="21 22">
    <name type="scientific">Fructilactobacillus fructivorans</name>
    <dbReference type="NCBI Taxonomy" id="1614"/>
    <lineage>
        <taxon>Bacteria</taxon>
        <taxon>Bacillati</taxon>
        <taxon>Bacillota</taxon>
        <taxon>Bacilli</taxon>
        <taxon>Lactobacillales</taxon>
        <taxon>Lactobacillaceae</taxon>
        <taxon>Fructilactobacillus</taxon>
    </lineage>
</organism>
<dbReference type="GO" id="GO:0005524">
    <property type="term" value="F:ATP binding"/>
    <property type="evidence" value="ECO:0007669"/>
    <property type="project" value="UniProtKB-UniRule"/>
</dbReference>
<keyword evidence="11 19" id="KW-0067">ATP-binding</keyword>
<evidence type="ECO:0000256" key="19">
    <source>
        <dbReference type="RuleBase" id="RU362081"/>
    </source>
</evidence>
<dbReference type="NCBIfam" id="TIGR01511">
    <property type="entry name" value="ATPase-IB1_Cu"/>
    <property type="match status" value="1"/>
</dbReference>
<keyword evidence="6" id="KW-0597">Phosphoprotein</keyword>
<evidence type="ECO:0000256" key="1">
    <source>
        <dbReference type="ARBA" id="ARBA00004651"/>
    </source>
</evidence>
<evidence type="ECO:0000256" key="8">
    <source>
        <dbReference type="ARBA" id="ARBA00022723"/>
    </source>
</evidence>
<keyword evidence="5 19" id="KW-1003">Cell membrane</keyword>
<dbReference type="InterPro" id="IPR001757">
    <property type="entry name" value="P_typ_ATPase"/>
</dbReference>
<keyword evidence="4" id="KW-0813">Transport</keyword>
<dbReference type="InterPro" id="IPR044492">
    <property type="entry name" value="P_typ_ATPase_HD_dom"/>
</dbReference>
<dbReference type="PRINTS" id="PR00119">
    <property type="entry name" value="CATATPASE"/>
</dbReference>
<dbReference type="InterPro" id="IPR008250">
    <property type="entry name" value="ATPase_P-typ_transduc_dom_A_sf"/>
</dbReference>
<evidence type="ECO:0000256" key="11">
    <source>
        <dbReference type="ARBA" id="ARBA00022840"/>
    </source>
</evidence>
<evidence type="ECO:0000256" key="18">
    <source>
        <dbReference type="ARBA" id="ARBA00049289"/>
    </source>
</evidence>
<keyword evidence="7 19" id="KW-0812">Transmembrane</keyword>
<reference evidence="21 22" key="1">
    <citation type="submission" date="2014-06" db="EMBL/GenBank/DDBJ databases">
        <title>Functional and comparative genomic analyses of the Drosophila gut microbiota identify candidate symbiosis factors.</title>
        <authorList>
            <person name="Newell P.D."/>
            <person name="Chaston J.M."/>
            <person name="Douglas A.E."/>
        </authorList>
    </citation>
    <scope>NUCLEOTIDE SEQUENCE [LARGE SCALE GENOMIC DNA]</scope>
    <source>
        <strain evidence="21 22">DmCS_002</strain>
    </source>
</reference>
<accession>A0A0C1Q2H6</accession>
<dbReference type="InterPro" id="IPR027256">
    <property type="entry name" value="P-typ_ATPase_IB"/>
</dbReference>
<feature type="transmembrane region" description="Helical" evidence="19">
    <location>
        <begin position="146"/>
        <end position="168"/>
    </location>
</feature>
<keyword evidence="10" id="KW-0187">Copper transport</keyword>
<comment type="catalytic activity">
    <reaction evidence="18">
        <text>Cu(+)(in) + ATP + H2O = Cu(+)(out) + ADP + phosphate + H(+)</text>
        <dbReference type="Rhea" id="RHEA:25792"/>
        <dbReference type="ChEBI" id="CHEBI:15377"/>
        <dbReference type="ChEBI" id="CHEBI:15378"/>
        <dbReference type="ChEBI" id="CHEBI:30616"/>
        <dbReference type="ChEBI" id="CHEBI:43474"/>
        <dbReference type="ChEBI" id="CHEBI:49552"/>
        <dbReference type="ChEBI" id="CHEBI:456216"/>
        <dbReference type="EC" id="7.2.2.8"/>
    </reaction>
</comment>
<dbReference type="SFLD" id="SFLDG00002">
    <property type="entry name" value="C1.7:_P-type_atpase_like"/>
    <property type="match status" value="1"/>
</dbReference>
<dbReference type="SUPFAM" id="SSF81665">
    <property type="entry name" value="Calcium ATPase, transmembrane domain M"/>
    <property type="match status" value="1"/>
</dbReference>
<evidence type="ECO:0000256" key="3">
    <source>
        <dbReference type="ARBA" id="ARBA00012517"/>
    </source>
</evidence>
<dbReference type="GeneID" id="74913361"/>
<dbReference type="Gene3D" id="2.70.150.10">
    <property type="entry name" value="Calcium-transporting ATPase, cytoplasmic transduction domain A"/>
    <property type="match status" value="1"/>
</dbReference>
<keyword evidence="15" id="KW-0186">Copper</keyword>
<dbReference type="Pfam" id="PF00122">
    <property type="entry name" value="E1-E2_ATPase"/>
    <property type="match status" value="1"/>
</dbReference>
<feature type="domain" description="P-type ATPase A" evidence="20">
    <location>
        <begin position="217"/>
        <end position="318"/>
    </location>
</feature>
<evidence type="ECO:0000256" key="13">
    <source>
        <dbReference type="ARBA" id="ARBA00022967"/>
    </source>
</evidence>
<evidence type="ECO:0000259" key="20">
    <source>
        <dbReference type="Pfam" id="PF00122"/>
    </source>
</evidence>
<dbReference type="CDD" id="cd07552">
    <property type="entry name" value="P-type_ATPase_Cu-like"/>
    <property type="match status" value="1"/>
</dbReference>
<dbReference type="NCBIfam" id="TIGR01494">
    <property type="entry name" value="ATPase_P-type"/>
    <property type="match status" value="1"/>
</dbReference>
<keyword evidence="21" id="KW-0378">Hydrolase</keyword>
<dbReference type="InterPro" id="IPR018303">
    <property type="entry name" value="ATPase_P-typ_P_site"/>
</dbReference>
<dbReference type="PANTHER" id="PTHR43520">
    <property type="entry name" value="ATP7, ISOFORM B"/>
    <property type="match status" value="1"/>
</dbReference>
<keyword evidence="9 19" id="KW-0547">Nucleotide-binding</keyword>
<dbReference type="PATRIC" id="fig|1614.7.peg.661"/>
<dbReference type="GO" id="GO:0140581">
    <property type="term" value="F:P-type monovalent copper transporter activity"/>
    <property type="evidence" value="ECO:0007669"/>
    <property type="project" value="UniProtKB-EC"/>
</dbReference>
<name>A0A0C1Q2H6_9LACO</name>
<feature type="transmembrane region" description="Helical" evidence="19">
    <location>
        <begin position="702"/>
        <end position="721"/>
    </location>
</feature>
<dbReference type="Gene3D" id="3.40.1110.10">
    <property type="entry name" value="Calcium-transporting ATPase, cytoplasmic domain N"/>
    <property type="match status" value="1"/>
</dbReference>
<dbReference type="GO" id="GO:0055070">
    <property type="term" value="P:copper ion homeostasis"/>
    <property type="evidence" value="ECO:0007669"/>
    <property type="project" value="TreeGrafter"/>
</dbReference>
<dbReference type="InterPro" id="IPR023214">
    <property type="entry name" value="HAD_sf"/>
</dbReference>
<evidence type="ECO:0000256" key="16">
    <source>
        <dbReference type="ARBA" id="ARBA00023065"/>
    </source>
</evidence>
<dbReference type="InterPro" id="IPR036412">
    <property type="entry name" value="HAD-like_sf"/>
</dbReference>
<evidence type="ECO:0000256" key="7">
    <source>
        <dbReference type="ARBA" id="ARBA00022692"/>
    </source>
</evidence>
<dbReference type="Gene3D" id="3.40.50.1000">
    <property type="entry name" value="HAD superfamily/HAD-like"/>
    <property type="match status" value="1"/>
</dbReference>
<keyword evidence="8 19" id="KW-0479">Metal-binding</keyword>
<keyword evidence="13" id="KW-1278">Translocase</keyword>
<dbReference type="SFLD" id="SFLDS00003">
    <property type="entry name" value="Haloacid_Dehalogenase"/>
    <property type="match status" value="1"/>
</dbReference>
<keyword evidence="22" id="KW-1185">Reference proteome</keyword>
<evidence type="ECO:0000256" key="4">
    <source>
        <dbReference type="ARBA" id="ARBA00022448"/>
    </source>
</evidence>
<proteinExistence type="inferred from homology"/>
<feature type="transmembrane region" description="Helical" evidence="19">
    <location>
        <begin position="116"/>
        <end position="134"/>
    </location>
</feature>
<evidence type="ECO:0000256" key="6">
    <source>
        <dbReference type="ARBA" id="ARBA00022553"/>
    </source>
</evidence>
<dbReference type="PROSITE" id="PS00154">
    <property type="entry name" value="ATPASE_E1_E2"/>
    <property type="match status" value="1"/>
</dbReference>
<evidence type="ECO:0000256" key="15">
    <source>
        <dbReference type="ARBA" id="ARBA00023008"/>
    </source>
</evidence>
<sequence length="728" mass="79112">MKDMNNGKHDSMNNMNMNHDDHKMKNMNSQNNKSQMNMGSNHKMKMDHGSMKMKHGSMNMNMSGGSMDMGGGHMMNMGNFKRRFWISLILTIPILLLSPFMGMKLPFQITFPGSDWVVMILSTILFFYGGEPFFKGAKGELENRAPAMMTLITLGIGASYFYSLYAFIMNTFVNPSGHVMNFFWELATLIVIMLLGHWIEMDAVMNAGDALKKMAALLPNTAHLVEPNGKTKDVNLDQLQVGNVVLVQPGEKVPSDGVVDSGTSAVNESLVTGESRAVTKKPGSKVIGGSVNGDGSIKVKVTATAKDGYLAQVIKMVQASQKEKSKAQTMADKVSRWLFYGALIIGILALIIWTILSGLSYGLQRMITVLVIACPHALGLAIPLVVARSTSIGAQNGLLIRHRQAIEEVKRLDYVFMDKTGTLTEGVFQVNDVTSDSDMSDNELLTKFADLEANSSHPLATGILAKAKREGINVTPAKNVQAIQGVGLTGQIDDQEYKIVTAKYLSDNHLDYSQKQFDDLASQGNSISYLVSNDKVLGVIAQGDVLRPKSIDLIKALRRMNITPVMLTGDNDLAAKRVAHQLGDIDYRAELLPQNKEEIIKEYQSKGNDVMMVGDGINDAPSLSRANIGVAIGAGTDVAIESADVVLVKSDPEDIIDFLDLARATNRKMVENLWWGAGYNIIAMPLAAGILAPWGIILSPAVGALIMSASTIIVAVNALTLHMGKIKE</sequence>
<gene>
    <name evidence="21" type="ORF">LfDm3_0691</name>
</gene>
<dbReference type="SFLD" id="SFLDF00027">
    <property type="entry name" value="p-type_atpase"/>
    <property type="match status" value="1"/>
</dbReference>
<dbReference type="GO" id="GO:0043682">
    <property type="term" value="F:P-type divalent copper transporter activity"/>
    <property type="evidence" value="ECO:0007669"/>
    <property type="project" value="TreeGrafter"/>
</dbReference>
<evidence type="ECO:0000256" key="14">
    <source>
        <dbReference type="ARBA" id="ARBA00022989"/>
    </source>
</evidence>
<evidence type="ECO:0000256" key="9">
    <source>
        <dbReference type="ARBA" id="ARBA00022741"/>
    </source>
</evidence>
<keyword evidence="14 19" id="KW-1133">Transmembrane helix</keyword>
<dbReference type="EMBL" id="JOJZ01000013">
    <property type="protein sequence ID" value="KID42023.1"/>
    <property type="molecule type" value="Genomic_DNA"/>
</dbReference>
<comment type="caution">
    <text evidence="21">The sequence shown here is derived from an EMBL/GenBank/DDBJ whole genome shotgun (WGS) entry which is preliminary data.</text>
</comment>
<dbReference type="FunFam" id="2.70.150.10:FF:000002">
    <property type="entry name" value="Copper-transporting ATPase 1, putative"/>
    <property type="match status" value="1"/>
</dbReference>
<protein>
    <recommendedName>
        <fullName evidence="3">P-type Cu(+) transporter</fullName>
        <ecNumber evidence="3">7.2.2.8</ecNumber>
    </recommendedName>
</protein>
<dbReference type="OrthoDB" id="9813266at2"/>
<dbReference type="Proteomes" id="UP000031397">
    <property type="component" value="Unassembled WGS sequence"/>
</dbReference>
<dbReference type="NCBIfam" id="TIGR01525">
    <property type="entry name" value="ATPase-IB_hvy"/>
    <property type="match status" value="1"/>
</dbReference>
<keyword evidence="12" id="KW-0460">Magnesium</keyword>
<dbReference type="Pfam" id="PF00702">
    <property type="entry name" value="Hydrolase"/>
    <property type="match status" value="1"/>
</dbReference>
<evidence type="ECO:0000256" key="17">
    <source>
        <dbReference type="ARBA" id="ARBA00023136"/>
    </source>
</evidence>
<keyword evidence="17 19" id="KW-0472">Membrane</keyword>
<dbReference type="PANTHER" id="PTHR43520:SF5">
    <property type="entry name" value="CATION-TRANSPORTING P-TYPE ATPASE-RELATED"/>
    <property type="match status" value="1"/>
</dbReference>
<feature type="transmembrane region" description="Helical" evidence="19">
    <location>
        <begin position="367"/>
        <end position="387"/>
    </location>
</feature>
<dbReference type="InterPro" id="IPR023298">
    <property type="entry name" value="ATPase_P-typ_TM_dom_sf"/>
</dbReference>
<dbReference type="AlphaFoldDB" id="A0A0C1Q2H6"/>
<feature type="transmembrane region" description="Helical" evidence="19">
    <location>
        <begin position="180"/>
        <end position="199"/>
    </location>
</feature>
<dbReference type="PRINTS" id="PR00120">
    <property type="entry name" value="HATPASE"/>
</dbReference>
<evidence type="ECO:0000313" key="22">
    <source>
        <dbReference type="Proteomes" id="UP000031397"/>
    </source>
</evidence>
<dbReference type="EC" id="7.2.2.8" evidence="3"/>
<evidence type="ECO:0000313" key="21">
    <source>
        <dbReference type="EMBL" id="KID42023.1"/>
    </source>
</evidence>
<comment type="similarity">
    <text evidence="2 19">Belongs to the cation transport ATPase (P-type) (TC 3.A.3) family. Type IB subfamily.</text>
</comment>
<comment type="subcellular location">
    <subcellularLocation>
        <location evidence="1">Cell membrane</location>
        <topology evidence="1">Multi-pass membrane protein</topology>
    </subcellularLocation>
</comment>
<feature type="transmembrane region" description="Helical" evidence="19">
    <location>
        <begin position="337"/>
        <end position="361"/>
    </location>
</feature>
<evidence type="ECO:0000256" key="10">
    <source>
        <dbReference type="ARBA" id="ARBA00022796"/>
    </source>
</evidence>
<evidence type="ECO:0000256" key="12">
    <source>
        <dbReference type="ARBA" id="ARBA00022842"/>
    </source>
</evidence>